<evidence type="ECO:0000256" key="9">
    <source>
        <dbReference type="ARBA" id="ARBA00042761"/>
    </source>
</evidence>
<accession>A0A9P1CBF2</accession>
<evidence type="ECO:0000256" key="7">
    <source>
        <dbReference type="ARBA" id="ARBA00023242"/>
    </source>
</evidence>
<keyword evidence="13" id="KW-0067">ATP-binding</keyword>
<keyword evidence="13" id="KW-0547">Nucleotide-binding</keyword>
<evidence type="ECO:0000259" key="11">
    <source>
        <dbReference type="SMART" id="SM00474"/>
    </source>
</evidence>
<dbReference type="AlphaFoldDB" id="A0A9P1CBF2"/>
<keyword evidence="3" id="KW-0479">Metal-binding</keyword>
<comment type="subcellular location">
    <subcellularLocation>
        <location evidence="1">Nucleus</location>
    </subcellularLocation>
</comment>
<dbReference type="OrthoDB" id="1920326at2759"/>
<evidence type="ECO:0000313" key="13">
    <source>
        <dbReference type="EMBL" id="CAL4774518.1"/>
    </source>
</evidence>
<keyword evidence="4" id="KW-0378">Hydrolase</keyword>
<evidence type="ECO:0000256" key="1">
    <source>
        <dbReference type="ARBA" id="ARBA00004123"/>
    </source>
</evidence>
<dbReference type="GO" id="GO:0006139">
    <property type="term" value="P:nucleobase-containing compound metabolic process"/>
    <property type="evidence" value="ECO:0007669"/>
    <property type="project" value="InterPro"/>
</dbReference>
<reference evidence="13 14" key="2">
    <citation type="submission" date="2024-05" db="EMBL/GenBank/DDBJ databases">
        <authorList>
            <person name="Chen Y."/>
            <person name="Shah S."/>
            <person name="Dougan E. K."/>
            <person name="Thang M."/>
            <person name="Chan C."/>
        </authorList>
    </citation>
    <scope>NUCLEOTIDE SEQUENCE [LARGE SCALE GENOMIC DNA]</scope>
</reference>
<name>A0A9P1CBF2_9DINO</name>
<reference evidence="12" key="1">
    <citation type="submission" date="2022-10" db="EMBL/GenBank/DDBJ databases">
        <authorList>
            <person name="Chen Y."/>
            <person name="Dougan E. K."/>
            <person name="Chan C."/>
            <person name="Rhodes N."/>
            <person name="Thang M."/>
        </authorList>
    </citation>
    <scope>NUCLEOTIDE SEQUENCE</scope>
</reference>
<dbReference type="EMBL" id="CAMXCT020001144">
    <property type="protein sequence ID" value="CAL1140581.1"/>
    <property type="molecule type" value="Genomic_DNA"/>
</dbReference>
<evidence type="ECO:0000256" key="4">
    <source>
        <dbReference type="ARBA" id="ARBA00022801"/>
    </source>
</evidence>
<feature type="domain" description="3'-5' exonuclease" evidence="11">
    <location>
        <begin position="335"/>
        <end position="505"/>
    </location>
</feature>
<dbReference type="Proteomes" id="UP001152797">
    <property type="component" value="Unassembled WGS sequence"/>
</dbReference>
<dbReference type="CDD" id="cd06141">
    <property type="entry name" value="WRN_exo"/>
    <property type="match status" value="1"/>
</dbReference>
<comment type="caution">
    <text evidence="12">The sequence shown here is derived from an EMBL/GenBank/DDBJ whole genome shotgun (WGS) entry which is preliminary data.</text>
</comment>
<dbReference type="GO" id="GO:0005634">
    <property type="term" value="C:nucleus"/>
    <property type="evidence" value="ECO:0007669"/>
    <property type="project" value="UniProtKB-SubCell"/>
</dbReference>
<evidence type="ECO:0000256" key="8">
    <source>
        <dbReference type="ARBA" id="ARBA00040531"/>
    </source>
</evidence>
<dbReference type="GO" id="GO:0008408">
    <property type="term" value="F:3'-5' exonuclease activity"/>
    <property type="evidence" value="ECO:0007669"/>
    <property type="project" value="InterPro"/>
</dbReference>
<evidence type="ECO:0000256" key="10">
    <source>
        <dbReference type="SAM" id="MobiDB-lite"/>
    </source>
</evidence>
<dbReference type="GO" id="GO:0004386">
    <property type="term" value="F:helicase activity"/>
    <property type="evidence" value="ECO:0007669"/>
    <property type="project" value="UniProtKB-KW"/>
</dbReference>
<keyword evidence="6" id="KW-0460">Magnesium</keyword>
<evidence type="ECO:0000256" key="2">
    <source>
        <dbReference type="ARBA" id="ARBA00022722"/>
    </source>
</evidence>
<dbReference type="PANTHER" id="PTHR13620:SF109">
    <property type="entry name" value="3'-5' EXONUCLEASE"/>
    <property type="match status" value="1"/>
</dbReference>
<keyword evidence="13" id="KW-0347">Helicase</keyword>
<keyword evidence="7" id="KW-0539">Nucleus</keyword>
<dbReference type="GO" id="GO:0003676">
    <property type="term" value="F:nucleic acid binding"/>
    <property type="evidence" value="ECO:0007669"/>
    <property type="project" value="InterPro"/>
</dbReference>
<keyword evidence="2" id="KW-0540">Nuclease</keyword>
<evidence type="ECO:0000256" key="6">
    <source>
        <dbReference type="ARBA" id="ARBA00022842"/>
    </source>
</evidence>
<keyword evidence="14" id="KW-1185">Reference proteome</keyword>
<organism evidence="12">
    <name type="scientific">Cladocopium goreaui</name>
    <dbReference type="NCBI Taxonomy" id="2562237"/>
    <lineage>
        <taxon>Eukaryota</taxon>
        <taxon>Sar</taxon>
        <taxon>Alveolata</taxon>
        <taxon>Dinophyceae</taxon>
        <taxon>Suessiales</taxon>
        <taxon>Symbiodiniaceae</taxon>
        <taxon>Cladocopium</taxon>
    </lineage>
</organism>
<evidence type="ECO:0000313" key="14">
    <source>
        <dbReference type="Proteomes" id="UP001152797"/>
    </source>
</evidence>
<feature type="region of interest" description="Disordered" evidence="10">
    <location>
        <begin position="639"/>
        <end position="659"/>
    </location>
</feature>
<keyword evidence="5 13" id="KW-0269">Exonuclease</keyword>
<dbReference type="PANTHER" id="PTHR13620">
    <property type="entry name" value="3-5 EXONUCLEASE"/>
    <property type="match status" value="1"/>
</dbReference>
<evidence type="ECO:0000256" key="3">
    <source>
        <dbReference type="ARBA" id="ARBA00022723"/>
    </source>
</evidence>
<evidence type="ECO:0000313" key="12">
    <source>
        <dbReference type="EMBL" id="CAI3987206.1"/>
    </source>
</evidence>
<dbReference type="InterPro" id="IPR051132">
    <property type="entry name" value="3-5_Exonuclease_domain"/>
</dbReference>
<dbReference type="InterPro" id="IPR012337">
    <property type="entry name" value="RNaseH-like_sf"/>
</dbReference>
<dbReference type="GO" id="GO:0046872">
    <property type="term" value="F:metal ion binding"/>
    <property type="evidence" value="ECO:0007669"/>
    <property type="project" value="UniProtKB-KW"/>
</dbReference>
<gene>
    <name evidence="12" type="ORF">C1SCF055_LOCUS14497</name>
</gene>
<dbReference type="EMBL" id="CAMXCT030001144">
    <property type="protein sequence ID" value="CAL4774518.1"/>
    <property type="molecule type" value="Genomic_DNA"/>
</dbReference>
<dbReference type="Pfam" id="PF01612">
    <property type="entry name" value="DNA_pol_A_exo1"/>
    <property type="match status" value="1"/>
</dbReference>
<dbReference type="Gene3D" id="3.30.420.10">
    <property type="entry name" value="Ribonuclease H-like superfamily/Ribonuclease H"/>
    <property type="match status" value="1"/>
</dbReference>
<dbReference type="EMBL" id="CAMXCT010001144">
    <property type="protein sequence ID" value="CAI3987206.1"/>
    <property type="molecule type" value="Genomic_DNA"/>
</dbReference>
<protein>
    <recommendedName>
        <fullName evidence="8">3'-5' exonuclease</fullName>
    </recommendedName>
    <alternativeName>
        <fullName evidence="9">Werner Syndrome-like exonuclease</fullName>
    </alternativeName>
</protein>
<dbReference type="InterPro" id="IPR036397">
    <property type="entry name" value="RNaseH_sf"/>
</dbReference>
<dbReference type="InterPro" id="IPR002562">
    <property type="entry name" value="3'-5'_exonuclease_dom"/>
</dbReference>
<proteinExistence type="predicted"/>
<evidence type="ECO:0000256" key="5">
    <source>
        <dbReference type="ARBA" id="ARBA00022839"/>
    </source>
</evidence>
<dbReference type="SMART" id="SM00474">
    <property type="entry name" value="35EXOc"/>
    <property type="match status" value="1"/>
</dbReference>
<dbReference type="SUPFAM" id="SSF53098">
    <property type="entry name" value="Ribonuclease H-like"/>
    <property type="match status" value="1"/>
</dbReference>
<sequence>MSLVHDFGTLSHAVRIDGARDGTGQSECRVIDLIAADNSTIQDTLPHKEYKSLPHRSTNENSQIAKYIPMACDAVASFWVLEEASSVGDDYLLVDAPKSFSGRTAMDQEEAKPFSPSLVDPDVNMIQEDLDAQLNELQSIVSRIGIGSSTAGPQPGARATLVPPVATGAEGARQLAPPKAFLRDLHDRGLGDLDALMPPLPESVARFARAALWWLGLWMSTSLPRGPRSTTNYQLLKAIKVVQFKANLLSTEAKELDAESQASLGNDIRWSILAAPYVLVELGRLKRIEFVQAKTSLDPCGSFDDFEGKGASEYKQTAMLLAQARLPLLEFPGRIIVIASPEEEKRIESIFENEALLGFDSESRPSSALAPQNRMALIQLASEKVACLWRLSDSRNLPPLLGKLLLDPAVHKVSQGAVNEINALKDQFGISPQSFIDLHHIALHLRTTPRSLQGLVAIFLQKRLNKEQRLTDWQQSSLTQAQIEYAATDAWAAREVLLEMRRAFLCSRLDCERLVGAAATPRPMSSGTIGLNVARPFVPSGAGAKVERRGEEAPAPPSEAHRELAALCVSKGYVLRFDGFESLPSGFRCVFRVEFRRNGQAVSEVFRSKRVHAAIRAAQNDAAAEALLRLREVDQALQRGTAAETEVPNEGTDPRDLKN</sequence>